<dbReference type="NCBIfam" id="TIGR00138">
    <property type="entry name" value="rsmG_gidB"/>
    <property type="match status" value="1"/>
</dbReference>
<dbReference type="AlphaFoldDB" id="A0A143DFV2"/>
<dbReference type="EC" id="2.1.1.170" evidence="6"/>
<dbReference type="EMBL" id="CP014525">
    <property type="protein sequence ID" value="AMW35526.1"/>
    <property type="molecule type" value="Genomic_DNA"/>
</dbReference>
<keyword evidence="4 6" id="KW-0808">Transferase</keyword>
<evidence type="ECO:0000256" key="6">
    <source>
        <dbReference type="HAMAP-Rule" id="MF_00074"/>
    </source>
</evidence>
<evidence type="ECO:0000256" key="5">
    <source>
        <dbReference type="ARBA" id="ARBA00022691"/>
    </source>
</evidence>
<proteinExistence type="inferred from homology"/>
<dbReference type="Proteomes" id="UP000076066">
    <property type="component" value="Chromosome"/>
</dbReference>
<sequence>MERLALYADLLCKWQKSINLVSASTLEDLWRRHFLDSAQLWTLLPQGAKTLVDIGSGAGFPGMVLAIMGVDTVHLIESDQRKCAFLREVARETGTSVTVHATRIEAATVCPVDVITSRALASLDKLLDLSSKFRTEHTICLFPKGQTADIELTGAQQTWTLRTEKFPSLTDANATILRLSEVRREL</sequence>
<dbReference type="GO" id="GO:0005829">
    <property type="term" value="C:cytosol"/>
    <property type="evidence" value="ECO:0007669"/>
    <property type="project" value="TreeGrafter"/>
</dbReference>
<keyword evidence="1 6" id="KW-0963">Cytoplasm</keyword>
<evidence type="ECO:0000313" key="8">
    <source>
        <dbReference type="Proteomes" id="UP000076066"/>
    </source>
</evidence>
<keyword evidence="8" id="KW-1185">Reference proteome</keyword>
<dbReference type="STRING" id="1549855.AY555_03755"/>
<keyword evidence="2 6" id="KW-0698">rRNA processing</keyword>
<dbReference type="PANTHER" id="PTHR31760">
    <property type="entry name" value="S-ADENOSYL-L-METHIONINE-DEPENDENT METHYLTRANSFERASES SUPERFAMILY PROTEIN"/>
    <property type="match status" value="1"/>
</dbReference>
<accession>A0A143DFV2</accession>
<comment type="caution">
    <text evidence="6">Lacks conserved residue(s) required for the propagation of feature annotation.</text>
</comment>
<dbReference type="InterPro" id="IPR003682">
    <property type="entry name" value="rRNA_ssu_MeTfrase_G"/>
</dbReference>
<reference evidence="7 8" key="1">
    <citation type="submission" date="2016-02" db="EMBL/GenBank/DDBJ databases">
        <title>Complete Genome of H5569, the type strain of the newly described species Haematospirillium jordaniae.</title>
        <authorList>
            <person name="Nicholson A.C."/>
            <person name="Humrighouse B.W."/>
            <person name="Loparov V."/>
            <person name="McQuiston J.R."/>
        </authorList>
    </citation>
    <scope>NUCLEOTIDE SEQUENCE [LARGE SCALE GENOMIC DNA]</scope>
    <source>
        <strain evidence="7 8">H5569</strain>
    </source>
</reference>
<dbReference type="SUPFAM" id="SSF53335">
    <property type="entry name" value="S-adenosyl-L-methionine-dependent methyltransferases"/>
    <property type="match status" value="1"/>
</dbReference>
<dbReference type="Gene3D" id="3.40.50.150">
    <property type="entry name" value="Vaccinia Virus protein VP39"/>
    <property type="match status" value="1"/>
</dbReference>
<evidence type="ECO:0000256" key="3">
    <source>
        <dbReference type="ARBA" id="ARBA00022603"/>
    </source>
</evidence>
<keyword evidence="3 6" id="KW-0489">Methyltransferase</keyword>
<evidence type="ECO:0000256" key="4">
    <source>
        <dbReference type="ARBA" id="ARBA00022679"/>
    </source>
</evidence>
<keyword evidence="5 6" id="KW-0949">S-adenosyl-L-methionine</keyword>
<gene>
    <name evidence="6" type="primary">rsmG</name>
    <name evidence="7" type="ORF">AY555_03755</name>
</gene>
<dbReference type="KEGG" id="hjo:AY555_03755"/>
<dbReference type="PIRSF" id="PIRSF003078">
    <property type="entry name" value="GidB"/>
    <property type="match status" value="1"/>
</dbReference>
<feature type="binding site" evidence="6">
    <location>
        <position position="118"/>
    </location>
    <ligand>
        <name>S-adenosyl-L-methionine</name>
        <dbReference type="ChEBI" id="CHEBI:59789"/>
    </ligand>
</feature>
<evidence type="ECO:0000256" key="1">
    <source>
        <dbReference type="ARBA" id="ARBA00022490"/>
    </source>
</evidence>
<feature type="binding site" evidence="6">
    <location>
        <position position="55"/>
    </location>
    <ligand>
        <name>S-adenosyl-L-methionine</name>
        <dbReference type="ChEBI" id="CHEBI:59789"/>
    </ligand>
</feature>
<dbReference type="OrthoDB" id="9808773at2"/>
<comment type="catalytic activity">
    <reaction evidence="6">
        <text>guanosine(527) in 16S rRNA + S-adenosyl-L-methionine = N(7)-methylguanosine(527) in 16S rRNA + S-adenosyl-L-homocysteine</text>
        <dbReference type="Rhea" id="RHEA:42732"/>
        <dbReference type="Rhea" id="RHEA-COMP:10209"/>
        <dbReference type="Rhea" id="RHEA-COMP:10210"/>
        <dbReference type="ChEBI" id="CHEBI:57856"/>
        <dbReference type="ChEBI" id="CHEBI:59789"/>
        <dbReference type="ChEBI" id="CHEBI:74269"/>
        <dbReference type="ChEBI" id="CHEBI:74480"/>
        <dbReference type="EC" id="2.1.1.170"/>
    </reaction>
</comment>
<dbReference type="GO" id="GO:0070043">
    <property type="term" value="F:rRNA (guanine-N7-)-methyltransferase activity"/>
    <property type="evidence" value="ECO:0007669"/>
    <property type="project" value="UniProtKB-UniRule"/>
</dbReference>
<evidence type="ECO:0000313" key="7">
    <source>
        <dbReference type="EMBL" id="AMW35526.1"/>
    </source>
</evidence>
<feature type="binding site" evidence="6">
    <location>
        <begin position="104"/>
        <end position="105"/>
    </location>
    <ligand>
        <name>S-adenosyl-L-methionine</name>
        <dbReference type="ChEBI" id="CHEBI:59789"/>
    </ligand>
</feature>
<dbReference type="PANTHER" id="PTHR31760:SF0">
    <property type="entry name" value="S-ADENOSYL-L-METHIONINE-DEPENDENT METHYLTRANSFERASES SUPERFAMILY PROTEIN"/>
    <property type="match status" value="1"/>
</dbReference>
<organism evidence="7 8">
    <name type="scientific">Haematospirillum jordaniae</name>
    <dbReference type="NCBI Taxonomy" id="1549855"/>
    <lineage>
        <taxon>Bacteria</taxon>
        <taxon>Pseudomonadati</taxon>
        <taxon>Pseudomonadota</taxon>
        <taxon>Alphaproteobacteria</taxon>
        <taxon>Rhodospirillales</taxon>
        <taxon>Novispirillaceae</taxon>
        <taxon>Haematospirillum</taxon>
    </lineage>
</organism>
<dbReference type="InterPro" id="IPR029063">
    <property type="entry name" value="SAM-dependent_MTases_sf"/>
</dbReference>
<feature type="binding site" evidence="6">
    <location>
        <position position="60"/>
    </location>
    <ligand>
        <name>S-adenosyl-L-methionine</name>
        <dbReference type="ChEBI" id="CHEBI:59789"/>
    </ligand>
</feature>
<comment type="similarity">
    <text evidence="6">Belongs to the methyltransferase superfamily. RNA methyltransferase RsmG family.</text>
</comment>
<name>A0A143DFV2_9PROT</name>
<comment type="function">
    <text evidence="6">Specifically methylates the N7 position of guanine in position 527 of 16S rRNA.</text>
</comment>
<comment type="subcellular location">
    <subcellularLocation>
        <location evidence="6">Cytoplasm</location>
    </subcellularLocation>
</comment>
<dbReference type="HAMAP" id="MF_00074">
    <property type="entry name" value="16SrRNA_methyltr_G"/>
    <property type="match status" value="1"/>
</dbReference>
<evidence type="ECO:0000256" key="2">
    <source>
        <dbReference type="ARBA" id="ARBA00022552"/>
    </source>
</evidence>
<dbReference type="Pfam" id="PF02527">
    <property type="entry name" value="GidB"/>
    <property type="match status" value="1"/>
</dbReference>
<protein>
    <recommendedName>
        <fullName evidence="6">Ribosomal RNA small subunit methyltransferase G</fullName>
        <ecNumber evidence="6">2.1.1.170</ecNumber>
    </recommendedName>
    <alternativeName>
        <fullName evidence="6">16S rRNA 7-methylguanosine methyltransferase</fullName>
        <shortName evidence="6">16S rRNA m7G methyltransferase</shortName>
    </alternativeName>
</protein>